<dbReference type="InterPro" id="IPR036640">
    <property type="entry name" value="ABC1_TM_sf"/>
</dbReference>
<dbReference type="Gene3D" id="3.40.50.300">
    <property type="entry name" value="P-loop containing nucleotide triphosphate hydrolases"/>
    <property type="match status" value="1"/>
</dbReference>
<feature type="domain" description="ABC transmembrane type-1" evidence="9">
    <location>
        <begin position="116"/>
        <end position="316"/>
    </location>
</feature>
<dbReference type="PROSITE" id="PS00211">
    <property type="entry name" value="ABC_TRANSPORTER_1"/>
    <property type="match status" value="1"/>
</dbReference>
<feature type="domain" description="ABC transporter" evidence="8">
    <location>
        <begin position="432"/>
        <end position="638"/>
    </location>
</feature>
<evidence type="ECO:0000313" key="10">
    <source>
        <dbReference type="EMBL" id="KFG27241.1"/>
    </source>
</evidence>
<dbReference type="InterPro" id="IPR003439">
    <property type="entry name" value="ABC_transporter-like_ATP-bd"/>
</dbReference>
<evidence type="ECO:0000259" key="9">
    <source>
        <dbReference type="PROSITE" id="PS50929"/>
    </source>
</evidence>
<proteinExistence type="predicted"/>
<dbReference type="Gene3D" id="1.20.1560.10">
    <property type="entry name" value="ABC transporter type 1, transmembrane domain"/>
    <property type="match status" value="1"/>
</dbReference>
<dbReference type="InterPro" id="IPR011527">
    <property type="entry name" value="ABC1_TM_dom"/>
</dbReference>
<comment type="subcellular location">
    <subcellularLocation>
        <location evidence="1">Membrane</location>
        <topology evidence="1">Multi-pass membrane protein</topology>
    </subcellularLocation>
</comment>
<protein>
    <recommendedName>
        <fullName evidence="12">ABC transporter domain-containing protein</fullName>
    </recommendedName>
</protein>
<dbReference type="SMART" id="SM00382">
    <property type="entry name" value="AAA"/>
    <property type="match status" value="1"/>
</dbReference>
<evidence type="ECO:0008006" key="12">
    <source>
        <dbReference type="Google" id="ProtNLM"/>
    </source>
</evidence>
<evidence type="ECO:0000313" key="11">
    <source>
        <dbReference type="Proteomes" id="UP000054524"/>
    </source>
</evidence>
<reference evidence="10 11" key="1">
    <citation type="journal article" date="2014" name="Genome Announc.">
        <title>Genome Sequence of the Microsporidian Species Nematocida sp1 Strain ERTm6 (ATCC PRA-372).</title>
        <authorList>
            <person name="Bakowski M.A."/>
            <person name="Priest M."/>
            <person name="Young S."/>
            <person name="Cuomo C.A."/>
            <person name="Troemel E.R."/>
        </authorList>
    </citation>
    <scope>NUCLEOTIDE SEQUENCE [LARGE SCALE GENOMIC DNA]</scope>
    <source>
        <strain evidence="10 11">ERTm6</strain>
    </source>
</reference>
<feature type="transmembrane region" description="Helical" evidence="7">
    <location>
        <begin position="40"/>
        <end position="58"/>
    </location>
</feature>
<evidence type="ECO:0000256" key="6">
    <source>
        <dbReference type="ARBA" id="ARBA00023136"/>
    </source>
</evidence>
<dbReference type="HOGENOM" id="CLU_427640_0_0_1"/>
<evidence type="ECO:0000256" key="4">
    <source>
        <dbReference type="ARBA" id="ARBA00022840"/>
    </source>
</evidence>
<evidence type="ECO:0000256" key="7">
    <source>
        <dbReference type="SAM" id="Phobius"/>
    </source>
</evidence>
<feature type="transmembrane region" description="Helical" evidence="7">
    <location>
        <begin position="105"/>
        <end position="126"/>
    </location>
</feature>
<dbReference type="AlphaFoldDB" id="A0A086J523"/>
<comment type="caution">
    <text evidence="10">The sequence shown here is derived from an EMBL/GenBank/DDBJ whole genome shotgun (WGS) entry which is preliminary data.</text>
</comment>
<keyword evidence="5 7" id="KW-1133">Transmembrane helix</keyword>
<evidence type="ECO:0000259" key="8">
    <source>
        <dbReference type="PROSITE" id="PS50893"/>
    </source>
</evidence>
<dbReference type="RefSeq" id="XP_052905796.1">
    <property type="nucleotide sequence ID" value="XM_053047971.1"/>
</dbReference>
<dbReference type="SUPFAM" id="SSF90123">
    <property type="entry name" value="ABC transporter transmembrane region"/>
    <property type="match status" value="1"/>
</dbReference>
<keyword evidence="6 7" id="KW-0472">Membrane</keyword>
<dbReference type="PANTHER" id="PTHR24221:SF503">
    <property type="entry name" value="MITOCHONDRIAL POTASSIUM CHANNEL ATP-BINDING SUBUNIT"/>
    <property type="match status" value="1"/>
</dbReference>
<dbReference type="GO" id="GO:0140359">
    <property type="term" value="F:ABC-type transporter activity"/>
    <property type="evidence" value="ECO:0007669"/>
    <property type="project" value="InterPro"/>
</dbReference>
<dbReference type="PROSITE" id="PS50929">
    <property type="entry name" value="ABC_TM1F"/>
    <property type="match status" value="1"/>
</dbReference>
<keyword evidence="3" id="KW-0547">Nucleotide-binding</keyword>
<feature type="transmembrane region" description="Helical" evidence="7">
    <location>
        <begin position="203"/>
        <end position="223"/>
    </location>
</feature>
<evidence type="ECO:0000256" key="5">
    <source>
        <dbReference type="ARBA" id="ARBA00022989"/>
    </source>
</evidence>
<dbReference type="InterPro" id="IPR003593">
    <property type="entry name" value="AAA+_ATPase"/>
</dbReference>
<evidence type="ECO:0000256" key="1">
    <source>
        <dbReference type="ARBA" id="ARBA00004141"/>
    </source>
</evidence>
<keyword evidence="11" id="KW-1185">Reference proteome</keyword>
<keyword evidence="2 7" id="KW-0812">Transmembrane</keyword>
<dbReference type="InterPro" id="IPR017871">
    <property type="entry name" value="ABC_transporter-like_CS"/>
</dbReference>
<feature type="transmembrane region" description="Helical" evidence="7">
    <location>
        <begin position="64"/>
        <end position="84"/>
    </location>
</feature>
<dbReference type="Proteomes" id="UP000054524">
    <property type="component" value="Unassembled WGS sequence"/>
</dbReference>
<sequence>MHKNFSELPRKRLEQEFELIEDPVKKAEKEKSVHGKKEKLHGPLLQCAGIIYAIFVFSFMHRRIYSLFLLVIGITICLACNHASMKSIIYQSKTILEVAENTQGALWSVFTSAMWIFAACVMREIYTLLFTLFTNHTLYNVSTSLFRNSIYAISPIASARINRVIDRGNRGVRELLTRLLVKILANTITLIITYAYLFKMDWMYVAVITGFNVLYVGISAVLLRMRMRNKVRMNKCDDLYTHSIIECMSNKDSILVNNTEQREVAAFNAHIRNFLNLIFYDCNIVAALNVVQKSIYTAVHVCLMAYIWMYGKQKMDDIIKLMMHVRNMDHCLMEIAISAKEVLVNYVDCKLYIEYITGLSIRMELPAVSPDDTASHFAYEDRGRDQYVHGYRDMANENDENRQAYNSGMQSEIVDAGCIFSGSDKLMENVAIEFSNVSCTQENSTDVLIKNFSCKIFEGEKVCIVGKSGSGKTTLILLLLKQKRYTGTIKVHGVDIQNMTKKMIVEQVGIVPQDSSLFNNTIMYNIEYGSGPGNKALSQVLSSMEIDEIVRTKQEGYEYNVGVSGKNLSGGEKQKVRLARCLLRETGIIILDEATSKLDCLVENRIINMLCATDKTVIIITHSPIIASVLGRIIEISPEST</sequence>
<organism evidence="10 11">
    <name type="scientific">Nematocida ausubeli (strain ATCC PRA-371 / ERTm2)</name>
    <name type="common">Nematode killer fungus</name>
    <dbReference type="NCBI Taxonomy" id="1913371"/>
    <lineage>
        <taxon>Eukaryota</taxon>
        <taxon>Fungi</taxon>
        <taxon>Fungi incertae sedis</taxon>
        <taxon>Microsporidia</taxon>
        <taxon>Nematocida</taxon>
    </lineage>
</organism>
<dbReference type="GO" id="GO:0016020">
    <property type="term" value="C:membrane"/>
    <property type="evidence" value="ECO:0007669"/>
    <property type="project" value="UniProtKB-SubCell"/>
</dbReference>
<keyword evidence="4" id="KW-0067">ATP-binding</keyword>
<dbReference type="PROSITE" id="PS50893">
    <property type="entry name" value="ABC_TRANSPORTER_2"/>
    <property type="match status" value="1"/>
</dbReference>
<dbReference type="PANTHER" id="PTHR24221">
    <property type="entry name" value="ATP-BINDING CASSETTE SUB-FAMILY B"/>
    <property type="match status" value="1"/>
</dbReference>
<dbReference type="InterPro" id="IPR027417">
    <property type="entry name" value="P-loop_NTPase"/>
</dbReference>
<dbReference type="EMBL" id="AKIJ01000001">
    <property type="protein sequence ID" value="KFG27241.1"/>
    <property type="molecule type" value="Genomic_DNA"/>
</dbReference>
<accession>A0A086J523</accession>
<evidence type="ECO:0000256" key="2">
    <source>
        <dbReference type="ARBA" id="ARBA00022692"/>
    </source>
</evidence>
<feature type="transmembrane region" description="Helical" evidence="7">
    <location>
        <begin position="179"/>
        <end position="197"/>
    </location>
</feature>
<name>A0A086J523_NEMA1</name>
<dbReference type="GO" id="GO:0005524">
    <property type="term" value="F:ATP binding"/>
    <property type="evidence" value="ECO:0007669"/>
    <property type="project" value="UniProtKB-KW"/>
</dbReference>
<evidence type="ECO:0000256" key="3">
    <source>
        <dbReference type="ARBA" id="ARBA00022741"/>
    </source>
</evidence>
<dbReference type="Pfam" id="PF00005">
    <property type="entry name" value="ABC_tran"/>
    <property type="match status" value="1"/>
</dbReference>
<dbReference type="SUPFAM" id="SSF52540">
    <property type="entry name" value="P-loop containing nucleoside triphosphate hydrolases"/>
    <property type="match status" value="1"/>
</dbReference>
<dbReference type="GO" id="GO:0016887">
    <property type="term" value="F:ATP hydrolysis activity"/>
    <property type="evidence" value="ECO:0007669"/>
    <property type="project" value="InterPro"/>
</dbReference>
<gene>
    <name evidence="10" type="ORF">NESG_00318</name>
</gene>
<dbReference type="InterPro" id="IPR039421">
    <property type="entry name" value="Type_1_exporter"/>
</dbReference>
<dbReference type="GeneID" id="77675291"/>